<comment type="caution">
    <text evidence="1">The sequence shown here is derived from an EMBL/GenBank/DDBJ whole genome shotgun (WGS) entry which is preliminary data.</text>
</comment>
<evidence type="ECO:0008006" key="3">
    <source>
        <dbReference type="Google" id="ProtNLM"/>
    </source>
</evidence>
<gene>
    <name evidence="1" type="ORF">EDD32_2866</name>
</gene>
<evidence type="ECO:0000313" key="1">
    <source>
        <dbReference type="EMBL" id="RPF28341.1"/>
    </source>
</evidence>
<dbReference type="RefSeq" id="WP_123918489.1">
    <property type="nucleotide sequence ID" value="NZ_RKRA01000001.1"/>
</dbReference>
<accession>A0A3N5A9M0</accession>
<reference evidence="1 2" key="1">
    <citation type="submission" date="2018-11" db="EMBL/GenBank/DDBJ databases">
        <title>Sequencing the genomes of 1000 actinobacteria strains.</title>
        <authorList>
            <person name="Klenk H.-P."/>
        </authorList>
    </citation>
    <scope>NUCLEOTIDE SEQUENCE [LARGE SCALE GENOMIC DNA]</scope>
    <source>
        <strain evidence="1 2">DSM 14418</strain>
    </source>
</reference>
<name>A0A3N5A9M0_9MICO</name>
<proteinExistence type="predicted"/>
<dbReference type="AlphaFoldDB" id="A0A3N5A9M0"/>
<organism evidence="1 2">
    <name type="scientific">Georgenia muralis</name>
    <dbReference type="NCBI Taxonomy" id="154117"/>
    <lineage>
        <taxon>Bacteria</taxon>
        <taxon>Bacillati</taxon>
        <taxon>Actinomycetota</taxon>
        <taxon>Actinomycetes</taxon>
        <taxon>Micrococcales</taxon>
        <taxon>Bogoriellaceae</taxon>
        <taxon>Georgenia</taxon>
    </lineage>
</organism>
<dbReference type="EMBL" id="RKRA01000001">
    <property type="protein sequence ID" value="RPF28341.1"/>
    <property type="molecule type" value="Genomic_DNA"/>
</dbReference>
<evidence type="ECO:0000313" key="2">
    <source>
        <dbReference type="Proteomes" id="UP000280726"/>
    </source>
</evidence>
<dbReference type="OrthoDB" id="4827864at2"/>
<sequence>MSNPSRTDVLPIQEVVAKASPSAWLDGLVLSSRPAELTVVLLDGGVRTLTTGAGAPVGEPVAVHPVAELVAVGGVWFSARAEVAVEA</sequence>
<protein>
    <recommendedName>
        <fullName evidence="3">Nuclease</fullName>
    </recommendedName>
</protein>
<keyword evidence="2" id="KW-1185">Reference proteome</keyword>
<dbReference type="Proteomes" id="UP000280726">
    <property type="component" value="Unassembled WGS sequence"/>
</dbReference>